<dbReference type="InterPro" id="IPR037883">
    <property type="entry name" value="Knr4/Smi1-like_sf"/>
</dbReference>
<name>A0A163PXK0_9BACL</name>
<accession>A0A163PXK0</accession>
<dbReference type="OrthoDB" id="2875031at2"/>
<dbReference type="AlphaFoldDB" id="A0A163PXK0"/>
<comment type="caution">
    <text evidence="2">The sequence shown here is derived from an EMBL/GenBank/DDBJ whole genome shotgun (WGS) entry which is preliminary data.</text>
</comment>
<feature type="domain" description="Knr4/Smi1-like" evidence="1">
    <location>
        <begin position="33"/>
        <end position="168"/>
    </location>
</feature>
<organism evidence="2 3">
    <name type="scientific">Fictibacillus phosphorivorans</name>
    <dbReference type="NCBI Taxonomy" id="1221500"/>
    <lineage>
        <taxon>Bacteria</taxon>
        <taxon>Bacillati</taxon>
        <taxon>Bacillota</taxon>
        <taxon>Bacilli</taxon>
        <taxon>Bacillales</taxon>
        <taxon>Fictibacillaceae</taxon>
        <taxon>Fictibacillus</taxon>
    </lineage>
</organism>
<dbReference type="RefSeq" id="WP_066245483.1">
    <property type="nucleotide sequence ID" value="NZ_LRFC01000038.1"/>
</dbReference>
<dbReference type="EMBL" id="LRFC01000038">
    <property type="protein sequence ID" value="KZE64281.1"/>
    <property type="molecule type" value="Genomic_DNA"/>
</dbReference>
<dbReference type="SUPFAM" id="SSF160631">
    <property type="entry name" value="SMI1/KNR4-like"/>
    <property type="match status" value="1"/>
</dbReference>
<evidence type="ECO:0000313" key="2">
    <source>
        <dbReference type="EMBL" id="KZE64281.1"/>
    </source>
</evidence>
<reference evidence="3" key="1">
    <citation type="submission" date="2016-01" db="EMBL/GenBank/DDBJ databases">
        <title>Draft genome of Chromobacterium sp. F49.</title>
        <authorList>
            <person name="Hong K.W."/>
        </authorList>
    </citation>
    <scope>NUCLEOTIDE SEQUENCE [LARGE SCALE GENOMIC DNA]</scope>
    <source>
        <strain evidence="3">P7IIIA</strain>
    </source>
</reference>
<dbReference type="SMART" id="SM00860">
    <property type="entry name" value="SMI1_KNR4"/>
    <property type="match status" value="1"/>
</dbReference>
<keyword evidence="3" id="KW-1185">Reference proteome</keyword>
<sequence length="451" mass="53140">MKDCELLLSSWEQILHKLSENNGNVHPIEIGKRATIQEIEAKERELGYQLPPSYKYILQNLGKSLSFYYSFSEDTMIPSEYNEIFSGEINWNIDYLQNLDELADELFEDGEDYGKTLRGKLEFAHAGNGDVYAFDMSVESEEKPVIYWDHEEDTVTYIADSFIDYLLRITELGCIGSEKWQLEYFLSDAGLATTSPSAVKWKQWFESFSETTLNDVKNNIKQLIAFVVYREKVDKKTIEILNKFNKKELFNFCLEELHKKDAFDDQKIICEIIGRVFGVNVEEWVISLWEAKQFTLDERLRSFLTAKCMSKDKGLRLVINFLEQLPNNSIDGYEALSHLKDFQSRKVIEWMEKHVRFPVTEGWDELFLRSNFSWADLERWTSLEEKHEVTVIHALEKYVEEKVANDFHYDILGLPTKSDFTDFLVKLRDKQVLKKRRHPIEDMIQNINIFY</sequence>
<dbReference type="InterPro" id="IPR018958">
    <property type="entry name" value="Knr4/Smi1-like_dom"/>
</dbReference>
<dbReference type="Pfam" id="PF09346">
    <property type="entry name" value="SMI1_KNR4"/>
    <property type="match status" value="1"/>
</dbReference>
<evidence type="ECO:0000313" key="3">
    <source>
        <dbReference type="Proteomes" id="UP000076567"/>
    </source>
</evidence>
<evidence type="ECO:0000259" key="1">
    <source>
        <dbReference type="SMART" id="SM00860"/>
    </source>
</evidence>
<proteinExistence type="predicted"/>
<gene>
    <name evidence="2" type="ORF">AWM68_14420</name>
</gene>
<dbReference type="Proteomes" id="UP000076567">
    <property type="component" value="Unassembled WGS sequence"/>
</dbReference>
<dbReference type="Gene3D" id="3.40.1580.10">
    <property type="entry name" value="SMI1/KNR4-like"/>
    <property type="match status" value="1"/>
</dbReference>
<protein>
    <recommendedName>
        <fullName evidence="1">Knr4/Smi1-like domain-containing protein</fullName>
    </recommendedName>
</protein>